<dbReference type="PROSITE" id="PS50110">
    <property type="entry name" value="RESPONSE_REGULATORY"/>
    <property type="match status" value="1"/>
</dbReference>
<accession>A0A939DRX1</accession>
<dbReference type="GO" id="GO:0000160">
    <property type="term" value="P:phosphorelay signal transduction system"/>
    <property type="evidence" value="ECO:0007669"/>
    <property type="project" value="InterPro"/>
</dbReference>
<dbReference type="CDD" id="cd00156">
    <property type="entry name" value="REC"/>
    <property type="match status" value="1"/>
</dbReference>
<evidence type="ECO:0000313" key="5">
    <source>
        <dbReference type="Proteomes" id="UP000664654"/>
    </source>
</evidence>
<feature type="domain" description="Response regulatory" evidence="3">
    <location>
        <begin position="7"/>
        <end position="126"/>
    </location>
</feature>
<evidence type="ECO:0000256" key="1">
    <source>
        <dbReference type="ARBA" id="ARBA00022553"/>
    </source>
</evidence>
<proteinExistence type="predicted"/>
<feature type="modified residue" description="4-aspartylphosphate" evidence="2">
    <location>
        <position position="57"/>
    </location>
</feature>
<sequence>MTGTEFQVLAVDDAQLMCHFIYETITGLQGFACKTATEFVTAEAALKNHKIDMAIIDIQLKNASGLTLAKNIRMGRYSCRHDIPILIFTGFTYKDDIKQCLAFDMHDVLVKPVTVMELRERVKKNKNKRMEIKPPEYYQSLEEPAETARKEMKAAITKSVSAEKSRYQPKPVSVESRVESSDEGAFIKWPDQITSGYHQLDRRMKTITFLLNTLHWSTYRKDKYTEAGNDINKIKLASDDMHFVAQRLKTKHPGDPMWTSLFDRLKGFSTIPIEKLSVPDLPKEQAEDIFKRLHNAWLSILSKPVIKRI</sequence>
<gene>
    <name evidence="4" type="ORF">J0A66_20760</name>
</gene>
<evidence type="ECO:0000259" key="3">
    <source>
        <dbReference type="PROSITE" id="PS50110"/>
    </source>
</evidence>
<keyword evidence="1 2" id="KW-0597">Phosphoprotein</keyword>
<dbReference type="InterPro" id="IPR050595">
    <property type="entry name" value="Bact_response_regulator"/>
</dbReference>
<comment type="caution">
    <text evidence="4">The sequence shown here is derived from an EMBL/GenBank/DDBJ whole genome shotgun (WGS) entry which is preliminary data.</text>
</comment>
<dbReference type="InterPro" id="IPR011006">
    <property type="entry name" value="CheY-like_superfamily"/>
</dbReference>
<dbReference type="InterPro" id="IPR001789">
    <property type="entry name" value="Sig_transdc_resp-reg_receiver"/>
</dbReference>
<dbReference type="Pfam" id="PF00072">
    <property type="entry name" value="Response_reg"/>
    <property type="match status" value="1"/>
</dbReference>
<keyword evidence="5" id="KW-1185">Reference proteome</keyword>
<dbReference type="Proteomes" id="UP000664654">
    <property type="component" value="Unassembled WGS sequence"/>
</dbReference>
<evidence type="ECO:0000256" key="2">
    <source>
        <dbReference type="PROSITE-ProRule" id="PRU00169"/>
    </source>
</evidence>
<dbReference type="RefSeq" id="WP_206575786.1">
    <property type="nucleotide sequence ID" value="NZ_JAFKCV010000023.1"/>
</dbReference>
<organism evidence="4 5">
    <name type="scientific">Bowmanella dokdonensis</name>
    <dbReference type="NCBI Taxonomy" id="751969"/>
    <lineage>
        <taxon>Bacteria</taxon>
        <taxon>Pseudomonadati</taxon>
        <taxon>Pseudomonadota</taxon>
        <taxon>Gammaproteobacteria</taxon>
        <taxon>Alteromonadales</taxon>
        <taxon>Alteromonadaceae</taxon>
        <taxon>Bowmanella</taxon>
    </lineage>
</organism>
<name>A0A939DRX1_9ALTE</name>
<evidence type="ECO:0000313" key="4">
    <source>
        <dbReference type="EMBL" id="MBN7827675.1"/>
    </source>
</evidence>
<dbReference type="SUPFAM" id="SSF52172">
    <property type="entry name" value="CheY-like"/>
    <property type="match status" value="1"/>
</dbReference>
<dbReference type="Gene3D" id="3.40.50.2300">
    <property type="match status" value="1"/>
</dbReference>
<dbReference type="AlphaFoldDB" id="A0A939DRX1"/>
<reference evidence="4" key="1">
    <citation type="submission" date="2021-03" db="EMBL/GenBank/DDBJ databases">
        <title>novel species isolated from a fishpond in China.</title>
        <authorList>
            <person name="Lu H."/>
            <person name="Cai Z."/>
        </authorList>
    </citation>
    <scope>NUCLEOTIDE SEQUENCE</scope>
    <source>
        <strain evidence="4">JCM 30855</strain>
    </source>
</reference>
<protein>
    <submittedName>
        <fullName evidence="4">Response regulator</fullName>
    </submittedName>
</protein>
<dbReference type="PANTHER" id="PTHR44591">
    <property type="entry name" value="STRESS RESPONSE REGULATOR PROTEIN 1"/>
    <property type="match status" value="1"/>
</dbReference>
<dbReference type="PANTHER" id="PTHR44591:SF3">
    <property type="entry name" value="RESPONSE REGULATORY DOMAIN-CONTAINING PROTEIN"/>
    <property type="match status" value="1"/>
</dbReference>
<dbReference type="EMBL" id="JAFKCV010000023">
    <property type="protein sequence ID" value="MBN7827675.1"/>
    <property type="molecule type" value="Genomic_DNA"/>
</dbReference>
<dbReference type="SMART" id="SM00448">
    <property type="entry name" value="REC"/>
    <property type="match status" value="1"/>
</dbReference>